<sequence>MEEGLFEKYKLEKETWTYKGFHGLLHTFFPVGEQPLRFFRKNYGDSFHITIFFVENDYVHWFWNEADMERLRVGLVNRVNRDPAFLSRLLKQWHIKLKLFRTVFKAITTARLAELNDRAFLALYKKFNMAYMDEYSIAAGLQDSFSMHSDRFLEPALKQVIHDHFNDTFVLLMSPTKDSFINQEMLGRYAILIQIQKNASLARLIKAQGARALPAIRQSHKKLYAQLRKHILNFHWVQNNYAKVVYLDAVYFLEALHDMLEKGVNPRVEIKRIEDAIARVKHEKLLLIKKLNLNKELRNLITIAEVFAYMQDERKKYVLIANYYQKLFKDEAGKRLELGVAEMNYTIYPELYDMLLKRGVSSEELHKRKDFCVCIQTLKGYEVVSGKRARELFVRMSGARDKETRILRGQTASVGCVRGIVKIIRTTHDLVNVATRLKLMRTRGKCV</sequence>
<dbReference type="Proteomes" id="UP000033999">
    <property type="component" value="Unassembled WGS sequence"/>
</dbReference>
<gene>
    <name evidence="1" type="ORF">UX10_C0004G0015</name>
</gene>
<comment type="caution">
    <text evidence="1">The sequence shown here is derived from an EMBL/GenBank/DDBJ whole genome shotgun (WGS) entry which is preliminary data.</text>
</comment>
<reference evidence="1 2" key="1">
    <citation type="journal article" date="2015" name="Nature">
        <title>rRNA introns, odd ribosomes, and small enigmatic genomes across a large radiation of phyla.</title>
        <authorList>
            <person name="Brown C.T."/>
            <person name="Hug L.A."/>
            <person name="Thomas B.C."/>
            <person name="Sharon I."/>
            <person name="Castelle C.J."/>
            <person name="Singh A."/>
            <person name="Wilkins M.J."/>
            <person name="Williams K.H."/>
            <person name="Banfield J.F."/>
        </authorList>
    </citation>
    <scope>NUCLEOTIDE SEQUENCE [LARGE SCALE GENOMIC DNA]</scope>
</reference>
<organism evidence="1 2">
    <name type="scientific">Candidatus Magasanikbacteria bacterium GW2011_GWA2_45_39</name>
    <dbReference type="NCBI Taxonomy" id="1619041"/>
    <lineage>
        <taxon>Bacteria</taxon>
        <taxon>Candidatus Magasanikiibacteriota</taxon>
    </lineage>
</organism>
<evidence type="ECO:0000313" key="2">
    <source>
        <dbReference type="Proteomes" id="UP000033999"/>
    </source>
</evidence>
<accession>A0A0G1MIG6</accession>
<name>A0A0G1MIG6_9BACT</name>
<evidence type="ECO:0000313" key="1">
    <source>
        <dbReference type="EMBL" id="KKU07887.1"/>
    </source>
</evidence>
<proteinExistence type="predicted"/>
<protein>
    <submittedName>
        <fullName evidence="1">Uncharacterized protein</fullName>
    </submittedName>
</protein>
<dbReference type="AlphaFoldDB" id="A0A0G1MIG6"/>
<dbReference type="EMBL" id="LCKX01000004">
    <property type="protein sequence ID" value="KKU07887.1"/>
    <property type="molecule type" value="Genomic_DNA"/>
</dbReference>